<dbReference type="EMBL" id="VIGB01000003">
    <property type="protein sequence ID" value="TQF06977.1"/>
    <property type="molecule type" value="Genomic_DNA"/>
</dbReference>
<keyword evidence="4" id="KW-1185">Reference proteome</keyword>
<dbReference type="SUPFAM" id="SSF52402">
    <property type="entry name" value="Adenine nucleotide alpha hydrolases-like"/>
    <property type="match status" value="2"/>
</dbReference>
<dbReference type="OrthoDB" id="4867015at2"/>
<sequence length="291" mass="30817">MRPEIVVGLDGSPESLSAAHWAAREAQRRALALRLLHLWILPPMTGQQIVREDQQAAASERLLHEARHAMRQQYPGLQLINQVLPADSPAALVSAAQDAELVVLGSQGLGTVSGYLLGSVALYAVAHADRPVVLVRTDGEPSGTRLPAAPPGGVAVGVSLRAGYDNTLDFAFDAAQRRDAALLAVHATSRRRPVIAREHPPAEASPEADRQALSAALAPWRAKYPDVHVVEHLSQESPARAVVDIAVGARLLVVGRGGYRSGPAPRIGSVAHAAIHHSVCPVAVIPHDPRD</sequence>
<dbReference type="InterPro" id="IPR006016">
    <property type="entry name" value="UspA"/>
</dbReference>
<accession>A0A540WDL0</accession>
<proteinExistence type="inferred from homology"/>
<gene>
    <name evidence="3" type="ORF">E6W39_38330</name>
</gene>
<evidence type="ECO:0000259" key="2">
    <source>
        <dbReference type="Pfam" id="PF00582"/>
    </source>
</evidence>
<evidence type="ECO:0000313" key="4">
    <source>
        <dbReference type="Proteomes" id="UP000319103"/>
    </source>
</evidence>
<dbReference type="InterPro" id="IPR014729">
    <property type="entry name" value="Rossmann-like_a/b/a_fold"/>
</dbReference>
<comment type="caution">
    <text evidence="3">The sequence shown here is derived from an EMBL/GenBank/DDBJ whole genome shotgun (WGS) entry which is preliminary data.</text>
</comment>
<dbReference type="PANTHER" id="PTHR46268:SF6">
    <property type="entry name" value="UNIVERSAL STRESS PROTEIN UP12"/>
    <property type="match status" value="1"/>
</dbReference>
<dbReference type="RefSeq" id="WP_141637382.1">
    <property type="nucleotide sequence ID" value="NZ_VIGB01000003.1"/>
</dbReference>
<name>A0A540WDL0_9ACTN</name>
<dbReference type="PRINTS" id="PR01438">
    <property type="entry name" value="UNVRSLSTRESS"/>
</dbReference>
<reference evidence="3 4" key="1">
    <citation type="submission" date="2019-06" db="EMBL/GenBank/DDBJ databases">
        <title>Description of Kitasatospora acidophila sp. nov. isolated from pine grove soil, and reclassification of Streptomyces novaecaesareae to Kitasatospora novaeceasareae comb. nov.</title>
        <authorList>
            <person name="Kim M.J."/>
        </authorList>
    </citation>
    <scope>NUCLEOTIDE SEQUENCE [LARGE SCALE GENOMIC DNA]</scope>
    <source>
        <strain evidence="3 4">MMS16-CNU292</strain>
    </source>
</reference>
<dbReference type="Gene3D" id="3.40.50.620">
    <property type="entry name" value="HUPs"/>
    <property type="match status" value="2"/>
</dbReference>
<feature type="domain" description="UspA" evidence="2">
    <location>
        <begin position="2"/>
        <end position="136"/>
    </location>
</feature>
<feature type="domain" description="UspA" evidence="2">
    <location>
        <begin position="163"/>
        <end position="286"/>
    </location>
</feature>
<evidence type="ECO:0000256" key="1">
    <source>
        <dbReference type="ARBA" id="ARBA00008791"/>
    </source>
</evidence>
<dbReference type="InterPro" id="IPR006015">
    <property type="entry name" value="Universal_stress_UspA"/>
</dbReference>
<dbReference type="PANTHER" id="PTHR46268">
    <property type="entry name" value="STRESS RESPONSE PROTEIN NHAX"/>
    <property type="match status" value="1"/>
</dbReference>
<organism evidence="3 4">
    <name type="scientific">Kitasatospora acidiphila</name>
    <dbReference type="NCBI Taxonomy" id="2567942"/>
    <lineage>
        <taxon>Bacteria</taxon>
        <taxon>Bacillati</taxon>
        <taxon>Actinomycetota</taxon>
        <taxon>Actinomycetes</taxon>
        <taxon>Kitasatosporales</taxon>
        <taxon>Streptomycetaceae</taxon>
        <taxon>Kitasatospora</taxon>
    </lineage>
</organism>
<comment type="similarity">
    <text evidence="1">Belongs to the universal stress protein A family.</text>
</comment>
<evidence type="ECO:0000313" key="3">
    <source>
        <dbReference type="EMBL" id="TQF06977.1"/>
    </source>
</evidence>
<dbReference type="Pfam" id="PF00582">
    <property type="entry name" value="Usp"/>
    <property type="match status" value="2"/>
</dbReference>
<protein>
    <submittedName>
        <fullName evidence="3">Universal stress protein</fullName>
    </submittedName>
</protein>
<dbReference type="AlphaFoldDB" id="A0A540WDL0"/>
<dbReference type="Proteomes" id="UP000319103">
    <property type="component" value="Unassembled WGS sequence"/>
</dbReference>